<accession>A0A6A5QRM9</accession>
<dbReference type="OrthoDB" id="10265389at2759"/>
<dbReference type="Pfam" id="PF10155">
    <property type="entry name" value="CNOT11"/>
    <property type="match status" value="1"/>
</dbReference>
<organism evidence="2 3">
    <name type="scientific">Ampelomyces quisqualis</name>
    <name type="common">Powdery mildew agent</name>
    <dbReference type="NCBI Taxonomy" id="50730"/>
    <lineage>
        <taxon>Eukaryota</taxon>
        <taxon>Fungi</taxon>
        <taxon>Dikarya</taxon>
        <taxon>Ascomycota</taxon>
        <taxon>Pezizomycotina</taxon>
        <taxon>Dothideomycetes</taxon>
        <taxon>Pleosporomycetidae</taxon>
        <taxon>Pleosporales</taxon>
        <taxon>Pleosporineae</taxon>
        <taxon>Phaeosphaeriaceae</taxon>
        <taxon>Ampelomyces</taxon>
    </lineage>
</organism>
<sequence length="334" mass="38716">MEVRSGWPQQSDFEISLRIKNALDKHEEMARTEPSARVLAILINCEYLLWHLNKDTPLRHNPFLSHWVEAVQRLEALAAQGKTTENYLSTEMINSTRLLWIKTILQGEDLESWARHTPKAVGKHLRDGGLRHKFDLQTYIRMLEEEGIYEKTPDPAPQDCTGSEQWRIELSPEEVAQQKKDDILRNLAEDPESAIFNITRLPITLSYLDFLTTILADRTLEKHSIDPAPVITQYIQHALRTVERMDKPPSPSSDNIPEDLREESDSMEYGKEAQSRCILLLLLFIKSLIRKRLVELDVLFYEIAEITVRYVWIREVREFRTWVEDGVGARGDAG</sequence>
<feature type="region of interest" description="Disordered" evidence="1">
    <location>
        <begin position="242"/>
        <end position="266"/>
    </location>
</feature>
<name>A0A6A5QRM9_AMPQU</name>
<keyword evidence="3" id="KW-1185">Reference proteome</keyword>
<dbReference type="EMBL" id="ML979134">
    <property type="protein sequence ID" value="KAF1918335.1"/>
    <property type="molecule type" value="Genomic_DNA"/>
</dbReference>
<protein>
    <submittedName>
        <fullName evidence="2">Uncharacterized protein</fullName>
    </submittedName>
</protein>
<evidence type="ECO:0000313" key="2">
    <source>
        <dbReference type="EMBL" id="KAF1918335.1"/>
    </source>
</evidence>
<dbReference type="Proteomes" id="UP000800096">
    <property type="component" value="Unassembled WGS sequence"/>
</dbReference>
<dbReference type="AlphaFoldDB" id="A0A6A5QRM9"/>
<proteinExistence type="predicted"/>
<evidence type="ECO:0000256" key="1">
    <source>
        <dbReference type="SAM" id="MobiDB-lite"/>
    </source>
</evidence>
<evidence type="ECO:0000313" key="3">
    <source>
        <dbReference type="Proteomes" id="UP000800096"/>
    </source>
</evidence>
<reference evidence="2" key="1">
    <citation type="journal article" date="2020" name="Stud. Mycol.">
        <title>101 Dothideomycetes genomes: a test case for predicting lifestyles and emergence of pathogens.</title>
        <authorList>
            <person name="Haridas S."/>
            <person name="Albert R."/>
            <person name="Binder M."/>
            <person name="Bloem J."/>
            <person name="Labutti K."/>
            <person name="Salamov A."/>
            <person name="Andreopoulos B."/>
            <person name="Baker S."/>
            <person name="Barry K."/>
            <person name="Bills G."/>
            <person name="Bluhm B."/>
            <person name="Cannon C."/>
            <person name="Castanera R."/>
            <person name="Culley D."/>
            <person name="Daum C."/>
            <person name="Ezra D."/>
            <person name="Gonzalez J."/>
            <person name="Henrissat B."/>
            <person name="Kuo A."/>
            <person name="Liang C."/>
            <person name="Lipzen A."/>
            <person name="Lutzoni F."/>
            <person name="Magnuson J."/>
            <person name="Mondo S."/>
            <person name="Nolan M."/>
            <person name="Ohm R."/>
            <person name="Pangilinan J."/>
            <person name="Park H.-J."/>
            <person name="Ramirez L."/>
            <person name="Alfaro M."/>
            <person name="Sun H."/>
            <person name="Tritt A."/>
            <person name="Yoshinaga Y."/>
            <person name="Zwiers L.-H."/>
            <person name="Turgeon B."/>
            <person name="Goodwin S."/>
            <person name="Spatafora J."/>
            <person name="Crous P."/>
            <person name="Grigoriev I."/>
        </authorList>
    </citation>
    <scope>NUCLEOTIDE SEQUENCE</scope>
    <source>
        <strain evidence="2">HMLAC05119</strain>
    </source>
</reference>
<gene>
    <name evidence="2" type="ORF">BDU57DRAFT_445821</name>
</gene>
<dbReference type="GO" id="GO:0030014">
    <property type="term" value="C:CCR4-NOT complex"/>
    <property type="evidence" value="ECO:0007669"/>
    <property type="project" value="InterPro"/>
</dbReference>
<dbReference type="InterPro" id="IPR019312">
    <property type="entry name" value="CNOT11"/>
</dbReference>
<feature type="compositionally biased region" description="Acidic residues" evidence="1">
    <location>
        <begin position="256"/>
        <end position="266"/>
    </location>
</feature>